<keyword evidence="1" id="KW-0472">Membrane</keyword>
<gene>
    <name evidence="3" type="ORF">DPMN_174252</name>
</gene>
<dbReference type="Proteomes" id="UP000828390">
    <property type="component" value="Unassembled WGS sequence"/>
</dbReference>
<feature type="signal peptide" evidence="2">
    <location>
        <begin position="1"/>
        <end position="23"/>
    </location>
</feature>
<evidence type="ECO:0000256" key="1">
    <source>
        <dbReference type="SAM" id="Phobius"/>
    </source>
</evidence>
<name>A0A9D4E6R8_DREPO</name>
<organism evidence="3 4">
    <name type="scientific">Dreissena polymorpha</name>
    <name type="common">Zebra mussel</name>
    <name type="synonym">Mytilus polymorpha</name>
    <dbReference type="NCBI Taxonomy" id="45954"/>
    <lineage>
        <taxon>Eukaryota</taxon>
        <taxon>Metazoa</taxon>
        <taxon>Spiralia</taxon>
        <taxon>Lophotrochozoa</taxon>
        <taxon>Mollusca</taxon>
        <taxon>Bivalvia</taxon>
        <taxon>Autobranchia</taxon>
        <taxon>Heteroconchia</taxon>
        <taxon>Euheterodonta</taxon>
        <taxon>Imparidentia</taxon>
        <taxon>Neoheterodontei</taxon>
        <taxon>Myida</taxon>
        <taxon>Dreissenoidea</taxon>
        <taxon>Dreissenidae</taxon>
        <taxon>Dreissena</taxon>
    </lineage>
</organism>
<feature type="chain" id="PRO_5038536607" evidence="2">
    <location>
        <begin position="24"/>
        <end position="188"/>
    </location>
</feature>
<reference evidence="3" key="2">
    <citation type="submission" date="2020-11" db="EMBL/GenBank/DDBJ databases">
        <authorList>
            <person name="McCartney M.A."/>
            <person name="Auch B."/>
            <person name="Kono T."/>
            <person name="Mallez S."/>
            <person name="Becker A."/>
            <person name="Gohl D.M."/>
            <person name="Silverstein K.A.T."/>
            <person name="Koren S."/>
            <person name="Bechman K.B."/>
            <person name="Herman A."/>
            <person name="Abrahante J.E."/>
            <person name="Garbe J."/>
        </authorList>
    </citation>
    <scope>NUCLEOTIDE SEQUENCE</scope>
    <source>
        <strain evidence="3">Duluth1</strain>
        <tissue evidence="3">Whole animal</tissue>
    </source>
</reference>
<reference evidence="3" key="1">
    <citation type="journal article" date="2019" name="bioRxiv">
        <title>The Genome of the Zebra Mussel, Dreissena polymorpha: A Resource for Invasive Species Research.</title>
        <authorList>
            <person name="McCartney M.A."/>
            <person name="Auch B."/>
            <person name="Kono T."/>
            <person name="Mallez S."/>
            <person name="Zhang Y."/>
            <person name="Obille A."/>
            <person name="Becker A."/>
            <person name="Abrahante J.E."/>
            <person name="Garbe J."/>
            <person name="Badalamenti J.P."/>
            <person name="Herman A."/>
            <person name="Mangelson H."/>
            <person name="Liachko I."/>
            <person name="Sullivan S."/>
            <person name="Sone E.D."/>
            <person name="Koren S."/>
            <person name="Silverstein K.A.T."/>
            <person name="Beckman K.B."/>
            <person name="Gohl D.M."/>
        </authorList>
    </citation>
    <scope>NUCLEOTIDE SEQUENCE</scope>
    <source>
        <strain evidence="3">Duluth1</strain>
        <tissue evidence="3">Whole animal</tissue>
    </source>
</reference>
<keyword evidence="4" id="KW-1185">Reference proteome</keyword>
<keyword evidence="1" id="KW-0812">Transmembrane</keyword>
<accession>A0A9D4E6R8</accession>
<dbReference type="AlphaFoldDB" id="A0A9D4E6R8"/>
<dbReference type="EMBL" id="JAIWYP010000009">
    <property type="protein sequence ID" value="KAH3772905.1"/>
    <property type="molecule type" value="Genomic_DNA"/>
</dbReference>
<evidence type="ECO:0000313" key="3">
    <source>
        <dbReference type="EMBL" id="KAH3772905.1"/>
    </source>
</evidence>
<keyword evidence="2" id="KW-0732">Signal</keyword>
<comment type="caution">
    <text evidence="3">The sequence shown here is derived from an EMBL/GenBank/DDBJ whole genome shotgun (WGS) entry which is preliminary data.</text>
</comment>
<protein>
    <submittedName>
        <fullName evidence="3">Uncharacterized protein</fullName>
    </submittedName>
</protein>
<sequence>MEEHLRILEIMFLLLLNTPLSHATTTVSPTTVNTASALPTNTPVVPVTSLSKHLPLHDGITTYILAPTILVGIPLLVMVICVVRKCVVHRREKIIIDAEYKSAPIQKLSGLPQLPPTPGSRADSFVHPEPRPALRREGTIAGPFNNTAFDEADVDGRRCAIVTPSFVSTRVVDEPGFGMGRARYQYIP</sequence>
<feature type="transmembrane region" description="Helical" evidence="1">
    <location>
        <begin position="60"/>
        <end position="83"/>
    </location>
</feature>
<evidence type="ECO:0000256" key="2">
    <source>
        <dbReference type="SAM" id="SignalP"/>
    </source>
</evidence>
<evidence type="ECO:0000313" key="4">
    <source>
        <dbReference type="Proteomes" id="UP000828390"/>
    </source>
</evidence>
<keyword evidence="1" id="KW-1133">Transmembrane helix</keyword>
<proteinExistence type="predicted"/>